<dbReference type="KEGG" id="csq:CSCA_3570"/>
<dbReference type="SUPFAM" id="SSF48334">
    <property type="entry name" value="DNA repair protein MutS, domain III"/>
    <property type="match status" value="1"/>
</dbReference>
<evidence type="ECO:0000256" key="2">
    <source>
        <dbReference type="ARBA" id="ARBA00022840"/>
    </source>
</evidence>
<gene>
    <name evidence="6" type="ORF">CSCA_3570</name>
</gene>
<feature type="transmembrane region" description="Helical" evidence="4">
    <location>
        <begin position="52"/>
        <end position="73"/>
    </location>
</feature>
<dbReference type="PANTHER" id="PTHR11361">
    <property type="entry name" value="DNA MISMATCH REPAIR PROTEIN MUTS FAMILY MEMBER"/>
    <property type="match status" value="1"/>
</dbReference>
<dbReference type="InterPro" id="IPR027417">
    <property type="entry name" value="P-loop_NTPase"/>
</dbReference>
<proteinExistence type="predicted"/>
<evidence type="ECO:0000256" key="4">
    <source>
        <dbReference type="SAM" id="Phobius"/>
    </source>
</evidence>
<dbReference type="Gene3D" id="1.10.1420.10">
    <property type="match status" value="1"/>
</dbReference>
<sequence length="605" mass="70656">MVIGEKFYEKRKNNYLNLVKRQNRAISIMSTVRLIIFFVGIILTGFLYTKKYIYLSISSFLCFLILFVFVVVIHGKIKRNRNYSLVLSKINDNCIKRFNSKWKNFIDDGEEFIDIDHNYSFDLDIFGRGSLFQWINTANTYVGRRKLRDSLSSCLKNVEEIEKRQEAIKELSKKLKWRQRFEAEGKIINEEINDPSPMIKLAKNRNSIYTNKYLVLIFKVLPAITISMIILYFVTNSVSRSIPLLLIVFQFFLLIPKASQRFKSLGVVYEFKNSIKIYDKMIKLIEKEKFHSAYLIELKSKLINDKYKASEQIKKLVKLCDVISDRRNSMYIIINTLLLLDYQYMFELEKWKEKCGGSLQKWINTIGQFEELSSLSIINYDHPKWCIPRIVENDLVFQARNMAHPLLGEKGVCNNLIIKKPYNVALITGSNMSGKSTLLRTSGINLVLAYSGAAVFADSFYCSIMKVYTCMRVSDNLEKNISSFYAELLKIKNIVKASKEKRKIFFLLDEIFKGTNSLDRHTGAKVLINSLSKEKTLGLVSTHDLELGALEKESNNKIRNYHFREYYKDNKIYFDYKLQRGISKTRNALYLMKMAGIEIENYVQK</sequence>
<keyword evidence="1" id="KW-0547">Nucleotide-binding</keyword>
<dbReference type="InterPro" id="IPR000432">
    <property type="entry name" value="DNA_mismatch_repair_MutS_C"/>
</dbReference>
<dbReference type="Proteomes" id="UP000033115">
    <property type="component" value="Chromosome"/>
</dbReference>
<keyword evidence="4" id="KW-0472">Membrane</keyword>
<dbReference type="GO" id="GO:0005524">
    <property type="term" value="F:ATP binding"/>
    <property type="evidence" value="ECO:0007669"/>
    <property type="project" value="UniProtKB-KW"/>
</dbReference>
<dbReference type="InterPro" id="IPR045076">
    <property type="entry name" value="MutS"/>
</dbReference>
<feature type="domain" description="DNA mismatch repair proteins mutS family" evidence="5">
    <location>
        <begin position="422"/>
        <end position="604"/>
    </location>
</feature>
<dbReference type="InterPro" id="IPR007696">
    <property type="entry name" value="DNA_mismatch_repair_MutS_core"/>
</dbReference>
<dbReference type="InterPro" id="IPR036187">
    <property type="entry name" value="DNA_mismatch_repair_MutS_sf"/>
</dbReference>
<dbReference type="HOGENOM" id="CLU_030717_0_0_9"/>
<keyword evidence="7" id="KW-1185">Reference proteome</keyword>
<dbReference type="STRING" id="1548.CSCA_3570"/>
<dbReference type="AlphaFoldDB" id="A0A0E3K2C7"/>
<dbReference type="EMBL" id="CP009933">
    <property type="protein sequence ID" value="AKA70695.1"/>
    <property type="molecule type" value="Genomic_DNA"/>
</dbReference>
<dbReference type="GO" id="GO:0030983">
    <property type="term" value="F:mismatched DNA binding"/>
    <property type="evidence" value="ECO:0007669"/>
    <property type="project" value="InterPro"/>
</dbReference>
<dbReference type="Pfam" id="PF00488">
    <property type="entry name" value="MutS_V"/>
    <property type="match status" value="1"/>
</dbReference>
<organism evidence="6 7">
    <name type="scientific">Clostridium scatologenes</name>
    <dbReference type="NCBI Taxonomy" id="1548"/>
    <lineage>
        <taxon>Bacteria</taxon>
        <taxon>Bacillati</taxon>
        <taxon>Bacillota</taxon>
        <taxon>Clostridia</taxon>
        <taxon>Eubacteriales</taxon>
        <taxon>Clostridiaceae</taxon>
        <taxon>Clostridium</taxon>
    </lineage>
</organism>
<keyword evidence="4" id="KW-1133">Transmembrane helix</keyword>
<evidence type="ECO:0000259" key="5">
    <source>
        <dbReference type="SMART" id="SM00534"/>
    </source>
</evidence>
<dbReference type="RefSeq" id="WP_029160809.1">
    <property type="nucleotide sequence ID" value="NZ_CP009933.1"/>
</dbReference>
<keyword evidence="2" id="KW-0067">ATP-binding</keyword>
<keyword evidence="3" id="KW-0238">DNA-binding</keyword>
<evidence type="ECO:0000256" key="3">
    <source>
        <dbReference type="ARBA" id="ARBA00023125"/>
    </source>
</evidence>
<dbReference type="PANTHER" id="PTHR11361:SF99">
    <property type="entry name" value="DNA MISMATCH REPAIR PROTEIN"/>
    <property type="match status" value="1"/>
</dbReference>
<dbReference type="Pfam" id="PF05192">
    <property type="entry name" value="MutS_III"/>
    <property type="match status" value="1"/>
</dbReference>
<dbReference type="GO" id="GO:0140664">
    <property type="term" value="F:ATP-dependent DNA damage sensor activity"/>
    <property type="evidence" value="ECO:0007669"/>
    <property type="project" value="InterPro"/>
</dbReference>
<feature type="transmembrane region" description="Helical" evidence="4">
    <location>
        <begin position="213"/>
        <end position="234"/>
    </location>
</feature>
<evidence type="ECO:0000313" key="6">
    <source>
        <dbReference type="EMBL" id="AKA70695.1"/>
    </source>
</evidence>
<dbReference type="SMART" id="SM00534">
    <property type="entry name" value="MUTSac"/>
    <property type="match status" value="1"/>
</dbReference>
<evidence type="ECO:0000256" key="1">
    <source>
        <dbReference type="ARBA" id="ARBA00022741"/>
    </source>
</evidence>
<reference evidence="6 7" key="1">
    <citation type="journal article" date="2015" name="J. Biotechnol.">
        <title>Complete genome sequence of a malodorant-producing acetogen, Clostridium scatologenes ATCC 25775(T).</title>
        <authorList>
            <person name="Zhu Z."/>
            <person name="Guo T."/>
            <person name="Zheng H."/>
            <person name="Song T."/>
            <person name="Ouyang P."/>
            <person name="Xie J."/>
        </authorList>
    </citation>
    <scope>NUCLEOTIDE SEQUENCE [LARGE SCALE GENOMIC DNA]</scope>
    <source>
        <strain evidence="6 7">ATCC 25775</strain>
    </source>
</reference>
<keyword evidence="4" id="KW-0812">Transmembrane</keyword>
<dbReference type="SUPFAM" id="SSF52540">
    <property type="entry name" value="P-loop containing nucleoside triphosphate hydrolases"/>
    <property type="match status" value="1"/>
</dbReference>
<feature type="transmembrane region" description="Helical" evidence="4">
    <location>
        <begin position="25"/>
        <end position="46"/>
    </location>
</feature>
<protein>
    <submittedName>
        <fullName evidence="6">DNA mismatch repair protein MutS domain protein</fullName>
    </submittedName>
</protein>
<dbReference type="Gene3D" id="3.40.50.300">
    <property type="entry name" value="P-loop containing nucleotide triphosphate hydrolases"/>
    <property type="match status" value="1"/>
</dbReference>
<accession>A0A0E3K2C7</accession>
<name>A0A0E3K2C7_CLOSL</name>
<dbReference type="GO" id="GO:0005829">
    <property type="term" value="C:cytosol"/>
    <property type="evidence" value="ECO:0007669"/>
    <property type="project" value="TreeGrafter"/>
</dbReference>
<evidence type="ECO:0000313" key="7">
    <source>
        <dbReference type="Proteomes" id="UP000033115"/>
    </source>
</evidence>
<dbReference type="GO" id="GO:0006298">
    <property type="term" value="P:mismatch repair"/>
    <property type="evidence" value="ECO:0007669"/>
    <property type="project" value="InterPro"/>
</dbReference>